<evidence type="ECO:0000259" key="2">
    <source>
        <dbReference type="PROSITE" id="PS50932"/>
    </source>
</evidence>
<accession>A0ABS0R3C5</accession>
<evidence type="ECO:0000313" key="3">
    <source>
        <dbReference type="EMBL" id="MBI0311877.1"/>
    </source>
</evidence>
<keyword evidence="4" id="KW-1185">Reference proteome</keyword>
<feature type="region of interest" description="Disordered" evidence="1">
    <location>
        <begin position="55"/>
        <end position="87"/>
    </location>
</feature>
<dbReference type="InterPro" id="IPR010982">
    <property type="entry name" value="Lambda_DNA-bd_dom_sf"/>
</dbReference>
<dbReference type="EMBL" id="JAEEAQ010000010">
    <property type="protein sequence ID" value="MBI0311877.1"/>
    <property type="molecule type" value="Genomic_DNA"/>
</dbReference>
<reference evidence="3 4" key="1">
    <citation type="submission" date="2020-12" db="EMBL/GenBank/DDBJ databases">
        <authorList>
            <person name="Kusuma A.B."/>
            <person name="Nouioui I."/>
            <person name="Goodfellow M."/>
        </authorList>
    </citation>
    <scope>NUCLEOTIDE SEQUENCE [LARGE SCALE GENOMIC DNA]</scope>
    <source>
        <strain evidence="3 4">DSM 41764</strain>
    </source>
</reference>
<feature type="domain" description="HTH lacI-type" evidence="2">
    <location>
        <begin position="1"/>
        <end position="50"/>
    </location>
</feature>
<comment type="caution">
    <text evidence="3">The sequence shown here is derived from an EMBL/GenBank/DDBJ whole genome shotgun (WGS) entry which is preliminary data.</text>
</comment>
<dbReference type="PROSITE" id="PS50932">
    <property type="entry name" value="HTH_LACI_2"/>
    <property type="match status" value="1"/>
</dbReference>
<dbReference type="CDD" id="cd01392">
    <property type="entry name" value="HTH_LacI"/>
    <property type="match status" value="1"/>
</dbReference>
<dbReference type="SMART" id="SM00354">
    <property type="entry name" value="HTH_LACI"/>
    <property type="match status" value="1"/>
</dbReference>
<organism evidence="3 4">
    <name type="scientific">Streptomyces javensis</name>
    <dbReference type="NCBI Taxonomy" id="114698"/>
    <lineage>
        <taxon>Bacteria</taxon>
        <taxon>Bacillati</taxon>
        <taxon>Actinomycetota</taxon>
        <taxon>Actinomycetes</taxon>
        <taxon>Kitasatosporales</taxon>
        <taxon>Streptomycetaceae</taxon>
        <taxon>Streptomyces</taxon>
        <taxon>Streptomyces violaceusniger group</taxon>
    </lineage>
</organism>
<sequence length="87" mass="9251">MAALAGVSVSTVPNMARGRGIVREETRQRVQDAVDELGYRPNLARAAAAIGTLPSAGARPAERHGPVLPRIRRLRAARGPGDVRAHH</sequence>
<dbReference type="Gene3D" id="1.10.260.40">
    <property type="entry name" value="lambda repressor-like DNA-binding domains"/>
    <property type="match status" value="1"/>
</dbReference>
<gene>
    <name evidence="3" type="ORF">JBF12_02225</name>
</gene>
<proteinExistence type="predicted"/>
<evidence type="ECO:0000256" key="1">
    <source>
        <dbReference type="SAM" id="MobiDB-lite"/>
    </source>
</evidence>
<evidence type="ECO:0000313" key="4">
    <source>
        <dbReference type="Proteomes" id="UP000638849"/>
    </source>
</evidence>
<dbReference type="Proteomes" id="UP000638849">
    <property type="component" value="Unassembled WGS sequence"/>
</dbReference>
<protein>
    <submittedName>
        <fullName evidence="3">Helix-turn-helix domain-containing protein</fullName>
    </submittedName>
</protein>
<name>A0ABS0R3C5_9ACTN</name>
<dbReference type="InterPro" id="IPR000843">
    <property type="entry name" value="HTH_LacI"/>
</dbReference>
<dbReference type="SUPFAM" id="SSF47413">
    <property type="entry name" value="lambda repressor-like DNA-binding domains"/>
    <property type="match status" value="1"/>
</dbReference>
<dbReference type="Pfam" id="PF00356">
    <property type="entry name" value="LacI"/>
    <property type="match status" value="1"/>
</dbReference>